<name>A0ABR4PY10_9HELO</name>
<evidence type="ECO:0000313" key="3">
    <source>
        <dbReference type="Proteomes" id="UP001629113"/>
    </source>
</evidence>
<dbReference type="Gene3D" id="3.30.420.10">
    <property type="entry name" value="Ribonuclease H-like superfamily/Ribonuclease H"/>
    <property type="match status" value="1"/>
</dbReference>
<dbReference type="InterPro" id="IPR048519">
    <property type="entry name" value="Gfd2/YDR514C-like_C"/>
</dbReference>
<sequence length="292" mass="32285">METTPCSPTKLPGSKRRKFRIAADGGLRRVGHCLGIADSNGSPDAVLVCIDLEVRREERLQAGVPLVNEFGIATLDPRLLRSSAAAPPTAPWIRTQQFSTSNTSKDFHGCDCTDFNECLFVETHRVSQTELPATIRRCLRLPDDQSLDPSKLRDIIIVGHSVRSDLEILQRLGVEVRDVAPVLAIVDTHFIARSLSRNDGFAPAKGFSLGSLLTELGCPFKKSDLHNAGNDATFTLHLLLKLSIKTSEDLDLNSGKEEALERLRTRVQFELYDCAHWEPVRKALGFYAAELP</sequence>
<keyword evidence="3" id="KW-1185">Reference proteome</keyword>
<dbReference type="InterPro" id="IPR012337">
    <property type="entry name" value="RNaseH-like_sf"/>
</dbReference>
<feature type="domain" description="Gfd2/YDR514C-like C-terminal" evidence="1">
    <location>
        <begin position="46"/>
        <end position="241"/>
    </location>
</feature>
<dbReference type="PANTHER" id="PTHR28083">
    <property type="entry name" value="GOOD FOR FULL DBP5 ACTIVITY PROTEIN 2"/>
    <property type="match status" value="1"/>
</dbReference>
<dbReference type="SUPFAM" id="SSF53098">
    <property type="entry name" value="Ribonuclease H-like"/>
    <property type="match status" value="1"/>
</dbReference>
<comment type="caution">
    <text evidence="2">The sequence shown here is derived from an EMBL/GenBank/DDBJ whole genome shotgun (WGS) entry which is preliminary data.</text>
</comment>
<dbReference type="PANTHER" id="PTHR28083:SF1">
    <property type="entry name" value="GOOD FOR FULL DBP5 ACTIVITY PROTEIN 2"/>
    <property type="match status" value="1"/>
</dbReference>
<dbReference type="InterPro" id="IPR040151">
    <property type="entry name" value="Gfd2/YDR514C-like"/>
</dbReference>
<organism evidence="2 3">
    <name type="scientific">Phlyctema vagabunda</name>
    <dbReference type="NCBI Taxonomy" id="108571"/>
    <lineage>
        <taxon>Eukaryota</taxon>
        <taxon>Fungi</taxon>
        <taxon>Dikarya</taxon>
        <taxon>Ascomycota</taxon>
        <taxon>Pezizomycotina</taxon>
        <taxon>Leotiomycetes</taxon>
        <taxon>Helotiales</taxon>
        <taxon>Dermateaceae</taxon>
        <taxon>Phlyctema</taxon>
    </lineage>
</organism>
<dbReference type="EMBL" id="JBFCZG010000001">
    <property type="protein sequence ID" value="KAL3428264.1"/>
    <property type="molecule type" value="Genomic_DNA"/>
</dbReference>
<dbReference type="InterPro" id="IPR036397">
    <property type="entry name" value="RNaseH_sf"/>
</dbReference>
<evidence type="ECO:0000259" key="1">
    <source>
        <dbReference type="Pfam" id="PF21762"/>
    </source>
</evidence>
<protein>
    <submittedName>
        <fullName evidence="2">QDE-2-interacting protein</fullName>
    </submittedName>
</protein>
<dbReference type="Pfam" id="PF21762">
    <property type="entry name" value="DEDDh_C"/>
    <property type="match status" value="1"/>
</dbReference>
<accession>A0ABR4PY10</accession>
<dbReference type="Proteomes" id="UP001629113">
    <property type="component" value="Unassembled WGS sequence"/>
</dbReference>
<gene>
    <name evidence="2" type="ORF">PVAG01_01773</name>
</gene>
<reference evidence="2 3" key="1">
    <citation type="submission" date="2024-06" db="EMBL/GenBank/DDBJ databases">
        <title>Complete genome of Phlyctema vagabunda strain 19-DSS-EL-015.</title>
        <authorList>
            <person name="Fiorenzani C."/>
        </authorList>
    </citation>
    <scope>NUCLEOTIDE SEQUENCE [LARGE SCALE GENOMIC DNA]</scope>
    <source>
        <strain evidence="2 3">19-DSS-EL-015</strain>
    </source>
</reference>
<proteinExistence type="predicted"/>
<evidence type="ECO:0000313" key="2">
    <source>
        <dbReference type="EMBL" id="KAL3428264.1"/>
    </source>
</evidence>